<feature type="transmembrane region" description="Helical" evidence="1">
    <location>
        <begin position="114"/>
        <end position="139"/>
    </location>
</feature>
<gene>
    <name evidence="3" type="ORF">GCM10007853_28620</name>
</gene>
<evidence type="ECO:0000259" key="2">
    <source>
        <dbReference type="PROSITE" id="PS50930"/>
    </source>
</evidence>
<dbReference type="PANTHER" id="PTHR37299">
    <property type="entry name" value="TRANSCRIPTIONAL REGULATOR-RELATED"/>
    <property type="match status" value="1"/>
</dbReference>
<dbReference type="Pfam" id="PF04397">
    <property type="entry name" value="LytTR"/>
    <property type="match status" value="1"/>
</dbReference>
<reference evidence="3" key="1">
    <citation type="journal article" date="2014" name="Int. J. Syst. Evol. Microbiol.">
        <title>Complete genome of a new Firmicutes species belonging to the dominant human colonic microbiota ('Ruminococcus bicirculans') reveals two chromosomes and a selective capacity to utilize plant glucans.</title>
        <authorList>
            <consortium name="NISC Comparative Sequencing Program"/>
            <person name="Wegmann U."/>
            <person name="Louis P."/>
            <person name="Goesmann A."/>
            <person name="Henrissat B."/>
            <person name="Duncan S.H."/>
            <person name="Flint H.J."/>
        </authorList>
    </citation>
    <scope>NUCLEOTIDE SEQUENCE</scope>
    <source>
        <strain evidence="3">NBRC 108219</strain>
    </source>
</reference>
<name>A0ABQ5VC63_9PROT</name>
<keyword evidence="1" id="KW-0472">Membrane</keyword>
<organism evidence="3 4">
    <name type="scientific">Algimonas ampicilliniresistens</name>
    <dbReference type="NCBI Taxonomy" id="1298735"/>
    <lineage>
        <taxon>Bacteria</taxon>
        <taxon>Pseudomonadati</taxon>
        <taxon>Pseudomonadota</taxon>
        <taxon>Alphaproteobacteria</taxon>
        <taxon>Maricaulales</taxon>
        <taxon>Robiginitomaculaceae</taxon>
        <taxon>Algimonas</taxon>
    </lineage>
</organism>
<dbReference type="PROSITE" id="PS50930">
    <property type="entry name" value="HTH_LYTTR"/>
    <property type="match status" value="1"/>
</dbReference>
<proteinExistence type="predicted"/>
<dbReference type="InterPro" id="IPR046947">
    <property type="entry name" value="LytR-like"/>
</dbReference>
<evidence type="ECO:0000256" key="1">
    <source>
        <dbReference type="SAM" id="Phobius"/>
    </source>
</evidence>
<dbReference type="PANTHER" id="PTHR37299:SF1">
    <property type="entry name" value="STAGE 0 SPORULATION PROTEIN A HOMOLOG"/>
    <property type="match status" value="1"/>
</dbReference>
<sequence length="272" mass="29792">MIESAVLERRGRWLGLTGWTTLFIAYTLIFWAFSDDGLASGVQRSLINTLPAALLSWPVVRLVERYLIDAGLVIQSLGHLGLGIGFGLLWYIGIQIGYGLQAGWVSDGIVGRPLLGIALTWQLFQGMTLYAVVALFAYAMTYRLRLASLEAERGQVKAEPSAVPQSRQIFLKDGKTIRPTPLADILLLSGAGDYTEVVTRDATFLSTTSLNTFETELPSDSFLRVHRSHIVRTDAILSVESGGNGRLTLHLPKGQSLTTSRAGAIRLRDRAF</sequence>
<feature type="transmembrane region" description="Helical" evidence="1">
    <location>
        <begin position="70"/>
        <end position="94"/>
    </location>
</feature>
<dbReference type="InterPro" id="IPR007492">
    <property type="entry name" value="LytTR_DNA-bd_dom"/>
</dbReference>
<dbReference type="Gene3D" id="2.40.50.1020">
    <property type="entry name" value="LytTr DNA-binding domain"/>
    <property type="match status" value="1"/>
</dbReference>
<protein>
    <recommendedName>
        <fullName evidence="2">HTH LytTR-type domain-containing protein</fullName>
    </recommendedName>
</protein>
<dbReference type="Proteomes" id="UP001161391">
    <property type="component" value="Unassembled WGS sequence"/>
</dbReference>
<dbReference type="RefSeq" id="WP_284392026.1">
    <property type="nucleotide sequence ID" value="NZ_BSNK01000002.1"/>
</dbReference>
<keyword evidence="4" id="KW-1185">Reference proteome</keyword>
<feature type="domain" description="HTH LytTR-type" evidence="2">
    <location>
        <begin position="169"/>
        <end position="272"/>
    </location>
</feature>
<accession>A0ABQ5VC63</accession>
<dbReference type="EMBL" id="BSNK01000002">
    <property type="protein sequence ID" value="GLQ24988.1"/>
    <property type="molecule type" value="Genomic_DNA"/>
</dbReference>
<keyword evidence="1" id="KW-1133">Transmembrane helix</keyword>
<dbReference type="SMART" id="SM00850">
    <property type="entry name" value="LytTR"/>
    <property type="match status" value="1"/>
</dbReference>
<reference evidence="3" key="2">
    <citation type="submission" date="2023-01" db="EMBL/GenBank/DDBJ databases">
        <title>Draft genome sequence of Algimonas ampicilliniresistens strain NBRC 108219.</title>
        <authorList>
            <person name="Sun Q."/>
            <person name="Mori K."/>
        </authorList>
    </citation>
    <scope>NUCLEOTIDE SEQUENCE</scope>
    <source>
        <strain evidence="3">NBRC 108219</strain>
    </source>
</reference>
<comment type="caution">
    <text evidence="3">The sequence shown here is derived from an EMBL/GenBank/DDBJ whole genome shotgun (WGS) entry which is preliminary data.</text>
</comment>
<evidence type="ECO:0000313" key="4">
    <source>
        <dbReference type="Proteomes" id="UP001161391"/>
    </source>
</evidence>
<feature type="transmembrane region" description="Helical" evidence="1">
    <location>
        <begin position="12"/>
        <end position="33"/>
    </location>
</feature>
<feature type="transmembrane region" description="Helical" evidence="1">
    <location>
        <begin position="45"/>
        <end position="63"/>
    </location>
</feature>
<keyword evidence="1" id="KW-0812">Transmembrane</keyword>
<evidence type="ECO:0000313" key="3">
    <source>
        <dbReference type="EMBL" id="GLQ24988.1"/>
    </source>
</evidence>